<keyword evidence="2" id="KW-1185">Reference proteome</keyword>
<dbReference type="InterPro" id="IPR008792">
    <property type="entry name" value="PQQD"/>
</dbReference>
<accession>A0ABT0BPT4</accession>
<gene>
    <name evidence="1" type="ORF">MTR66_09595</name>
</gene>
<reference evidence="1 2" key="1">
    <citation type="submission" date="2022-04" db="EMBL/GenBank/DDBJ databases">
        <title>Identification of a novel bacterium isolated from mangrove sediments.</title>
        <authorList>
            <person name="Pan X."/>
        </authorList>
    </citation>
    <scope>NUCLEOTIDE SEQUENCE [LARGE SCALE GENOMIC DNA]</scope>
    <source>
        <strain evidence="1 2">B2638</strain>
    </source>
</reference>
<dbReference type="Pfam" id="PF05402">
    <property type="entry name" value="PqqD"/>
    <property type="match status" value="1"/>
</dbReference>
<name>A0ABT0BPT4_9SPHN</name>
<comment type="caution">
    <text evidence="1">The sequence shown here is derived from an EMBL/GenBank/DDBJ whole genome shotgun (WGS) entry which is preliminary data.</text>
</comment>
<dbReference type="InterPro" id="IPR041881">
    <property type="entry name" value="PqqD_sf"/>
</dbReference>
<evidence type="ECO:0000313" key="1">
    <source>
        <dbReference type="EMBL" id="MCJ2187067.1"/>
    </source>
</evidence>
<dbReference type="Proteomes" id="UP001202281">
    <property type="component" value="Unassembled WGS sequence"/>
</dbReference>
<sequence length="91" mass="10171">MSSIVRQSKGLVSADIDGEVVMMSVEQGIYYRLDEVGSRIWGLIEQPMEVSVLCDRLLEEYEVERADCESGVLKFLDELLEQEGVDVDGAV</sequence>
<protein>
    <submittedName>
        <fullName evidence="1">Lasso peptide biosynthesis PqqD family chaperone</fullName>
    </submittedName>
</protein>
<dbReference type="NCBIfam" id="NF033536">
    <property type="entry name" value="lasso_PqqD_Bac"/>
    <property type="match status" value="1"/>
</dbReference>
<proteinExistence type="predicted"/>
<dbReference type="Gene3D" id="1.10.10.1150">
    <property type="entry name" value="Coenzyme PQQ synthesis protein D (PqqD)"/>
    <property type="match status" value="1"/>
</dbReference>
<dbReference type="RefSeq" id="WP_243920278.1">
    <property type="nucleotide sequence ID" value="NZ_JALHLG010000011.1"/>
</dbReference>
<dbReference type="EMBL" id="JALHLG010000011">
    <property type="protein sequence ID" value="MCJ2187067.1"/>
    <property type="molecule type" value="Genomic_DNA"/>
</dbReference>
<evidence type="ECO:0000313" key="2">
    <source>
        <dbReference type="Proteomes" id="UP001202281"/>
    </source>
</evidence>
<organism evidence="1 2">
    <name type="scientific">Novosphingobium beihaiensis</name>
    <dbReference type="NCBI Taxonomy" id="2930389"/>
    <lineage>
        <taxon>Bacteria</taxon>
        <taxon>Pseudomonadati</taxon>
        <taxon>Pseudomonadota</taxon>
        <taxon>Alphaproteobacteria</taxon>
        <taxon>Sphingomonadales</taxon>
        <taxon>Sphingomonadaceae</taxon>
        <taxon>Novosphingobium</taxon>
    </lineage>
</organism>